<reference evidence="1 2" key="1">
    <citation type="journal article" date="2003" name="Nature">
        <title>The genome sequence of the filamentous fungus Neurospora crassa.</title>
        <authorList>
            <person name="Galagan J.E."/>
            <person name="Calvo S.E."/>
            <person name="Borkovich K.A."/>
            <person name="Selker E.U."/>
            <person name="Read N.D."/>
            <person name="Jaffe D."/>
            <person name="FitzHugh W."/>
            <person name="Ma L.J."/>
            <person name="Smirnov S."/>
            <person name="Purcell S."/>
            <person name="Rehman B."/>
            <person name="Elkins T."/>
            <person name="Engels R."/>
            <person name="Wang S."/>
            <person name="Nielsen C.B."/>
            <person name="Butler J."/>
            <person name="Endrizzi M."/>
            <person name="Qui D."/>
            <person name="Ianakiev P."/>
            <person name="Bell-Pedersen D."/>
            <person name="Nelson M.A."/>
            <person name="Werner-Washburne M."/>
            <person name="Selitrennikoff C.P."/>
            <person name="Kinsey J.A."/>
            <person name="Braun E.L."/>
            <person name="Zelter A."/>
            <person name="Schulte U."/>
            <person name="Kothe G.O."/>
            <person name="Jedd G."/>
            <person name="Mewes W."/>
            <person name="Staben C."/>
            <person name="Marcotte E."/>
            <person name="Greenberg D."/>
            <person name="Roy A."/>
            <person name="Foley K."/>
            <person name="Naylor J."/>
            <person name="Stange-Thomann N."/>
            <person name="Barrett R."/>
            <person name="Gnerre S."/>
            <person name="Kamal M."/>
            <person name="Kamvysselis M."/>
            <person name="Mauceli E."/>
            <person name="Bielke C."/>
            <person name="Rudd S."/>
            <person name="Frishman D."/>
            <person name="Krystofova S."/>
            <person name="Rasmussen C."/>
            <person name="Metzenberg R.L."/>
            <person name="Perkins D.D."/>
            <person name="Kroken S."/>
            <person name="Cogoni C."/>
            <person name="Macino G."/>
            <person name="Catcheside D."/>
            <person name="Li W."/>
            <person name="Pratt R.J."/>
            <person name="Osmani S.A."/>
            <person name="DeSouza C.P."/>
            <person name="Glass L."/>
            <person name="Orbach M.J."/>
            <person name="Berglund J.A."/>
            <person name="Voelker R."/>
            <person name="Yarden O."/>
            <person name="Plamann M."/>
            <person name="Seiler S."/>
            <person name="Dunlap J."/>
            <person name="Radford A."/>
            <person name="Aramayo R."/>
            <person name="Natvig D.O."/>
            <person name="Alex L.A."/>
            <person name="Mannhaupt G."/>
            <person name="Ebbole D.J."/>
            <person name="Freitag M."/>
            <person name="Paulsen I."/>
            <person name="Sachs M.S."/>
            <person name="Lander E.S."/>
            <person name="Nusbaum C."/>
            <person name="Birren B."/>
        </authorList>
    </citation>
    <scope>NUCLEOTIDE SEQUENCE [LARGE SCALE GENOMIC DNA]</scope>
    <source>
        <strain evidence="2">ATCC 24698 / 74-OR23-1A / CBS 708.71 / DSM 1257 / FGSC 987</strain>
    </source>
</reference>
<dbReference type="VEuPathDB" id="FungiDB:NCU04955"/>
<dbReference type="InParanoid" id="Q7S3R2"/>
<evidence type="ECO:0000313" key="2">
    <source>
        <dbReference type="Proteomes" id="UP000001805"/>
    </source>
</evidence>
<protein>
    <submittedName>
        <fullName evidence="1">Uncharacterized protein</fullName>
    </submittedName>
</protein>
<dbReference type="OrthoDB" id="10553879at2759"/>
<keyword evidence="2" id="KW-1185">Reference proteome</keyword>
<dbReference type="KEGG" id="ncr:NCU04955"/>
<dbReference type="AlphaFoldDB" id="Q7S3R2"/>
<dbReference type="EMBL" id="CM002239">
    <property type="protein sequence ID" value="EAA30167.1"/>
    <property type="molecule type" value="Genomic_DNA"/>
</dbReference>
<dbReference type="HOGENOM" id="CLU_1586936_0_0_1"/>
<dbReference type="PaxDb" id="5141-EFNCRP00000004927"/>
<accession>Q7S3R2</accession>
<name>Q7S3R2_NEUCR</name>
<sequence>MEPEGPLQFPKARTWFLPTVGLCSSPLIFQAFQPAWRMSGFLHGSLAELFPSGQRLDNSPLVGKANCDSSNPQKYYSMPLKKTTKPTVIEGLIHGFDQARLDRLTASMQPLLTRNATEEELEALLKEAEDCLKATTGGKTKRFQGWWARNTKTTKMVKTVNNTGIDEV</sequence>
<dbReference type="RefSeq" id="XP_959403.1">
    <property type="nucleotide sequence ID" value="XM_954310.1"/>
</dbReference>
<dbReference type="GeneID" id="3875541"/>
<evidence type="ECO:0000313" key="1">
    <source>
        <dbReference type="EMBL" id="EAA30167.1"/>
    </source>
</evidence>
<dbReference type="Proteomes" id="UP000001805">
    <property type="component" value="Chromosome 4, Linkage Group IV"/>
</dbReference>
<gene>
    <name evidence="1" type="ORF">NCU04955</name>
</gene>
<proteinExistence type="predicted"/>
<organism evidence="1 2">
    <name type="scientific">Neurospora crassa (strain ATCC 24698 / 74-OR23-1A / CBS 708.71 / DSM 1257 / FGSC 987)</name>
    <dbReference type="NCBI Taxonomy" id="367110"/>
    <lineage>
        <taxon>Eukaryota</taxon>
        <taxon>Fungi</taxon>
        <taxon>Dikarya</taxon>
        <taxon>Ascomycota</taxon>
        <taxon>Pezizomycotina</taxon>
        <taxon>Sordariomycetes</taxon>
        <taxon>Sordariomycetidae</taxon>
        <taxon>Sordariales</taxon>
        <taxon>Sordariaceae</taxon>
        <taxon>Neurospora</taxon>
    </lineage>
</organism>